<dbReference type="GO" id="GO:0005829">
    <property type="term" value="C:cytosol"/>
    <property type="evidence" value="ECO:0007669"/>
    <property type="project" value="TreeGrafter"/>
</dbReference>
<dbReference type="SUPFAM" id="SSF56784">
    <property type="entry name" value="HAD-like"/>
    <property type="match status" value="1"/>
</dbReference>
<proteinExistence type="predicted"/>
<comment type="caution">
    <text evidence="1">The sequence shown here is derived from an EMBL/GenBank/DDBJ whole genome shotgun (WGS) entry which is preliminary data.</text>
</comment>
<dbReference type="Proteomes" id="UP001202328">
    <property type="component" value="Unassembled WGS sequence"/>
</dbReference>
<name>A0AAD4SNT3_9MAGN</name>
<dbReference type="EMBL" id="JAJJMB010009441">
    <property type="protein sequence ID" value="KAI3913762.1"/>
    <property type="molecule type" value="Genomic_DNA"/>
</dbReference>
<reference evidence="1" key="1">
    <citation type="submission" date="2022-04" db="EMBL/GenBank/DDBJ databases">
        <title>A functionally conserved STORR gene fusion in Papaver species that diverged 16.8 million years ago.</title>
        <authorList>
            <person name="Catania T."/>
        </authorList>
    </citation>
    <scope>NUCLEOTIDE SEQUENCE</scope>
    <source>
        <strain evidence="1">S-188037</strain>
    </source>
</reference>
<sequence length="341" mass="38104">MGLEMDFFYSRQSEQILILPIYPNLDAKKERLMLFADFDFTCTSVASLEILANIEILSAQKPDQQLQGEDRDGHSQIASIDLRKTWELLSQQYTLENDNFKQKILLGEKAVSFDYGRLYRAFEKLSYPDGEAVSRIFDSGVLKGISLEDIKQAGKCMILHNGCLNFFEKVNNPDVSVTVMSCWSGDLTRSALSGGSDMLKVDGNEFSYADGIFTGEVTCQAHQSVIAKVEYFEDMVLKNAKEHGLIPRNVYIGDSVSDLLCLLTADIGIVVGSNKSLIEVGNHYGITFVPLYAAVVEEQIKRLETDAWIWKGGMCGTLYTVTSWTEIHALILGRDLVSKEL</sequence>
<evidence type="ECO:0000313" key="1">
    <source>
        <dbReference type="EMBL" id="KAI3913762.1"/>
    </source>
</evidence>
<dbReference type="AlphaFoldDB" id="A0AAD4SNT3"/>
<organism evidence="1 2">
    <name type="scientific">Papaver atlanticum</name>
    <dbReference type="NCBI Taxonomy" id="357466"/>
    <lineage>
        <taxon>Eukaryota</taxon>
        <taxon>Viridiplantae</taxon>
        <taxon>Streptophyta</taxon>
        <taxon>Embryophyta</taxon>
        <taxon>Tracheophyta</taxon>
        <taxon>Spermatophyta</taxon>
        <taxon>Magnoliopsida</taxon>
        <taxon>Ranunculales</taxon>
        <taxon>Papaveraceae</taxon>
        <taxon>Papaveroideae</taxon>
        <taxon>Papaver</taxon>
    </lineage>
</organism>
<dbReference type="PANTHER" id="PTHR43198">
    <property type="entry name" value="BIFUNCTIONAL TH2 PROTEIN"/>
    <property type="match status" value="1"/>
</dbReference>
<dbReference type="Gene3D" id="3.40.50.1000">
    <property type="entry name" value="HAD superfamily/HAD-like"/>
    <property type="match status" value="1"/>
</dbReference>
<dbReference type="InterPro" id="IPR050967">
    <property type="entry name" value="Thiamine_Salvage_TenA"/>
</dbReference>
<gene>
    <name evidence="1" type="ORF">MKW98_011823</name>
</gene>
<keyword evidence="2" id="KW-1185">Reference proteome</keyword>
<dbReference type="InterPro" id="IPR036412">
    <property type="entry name" value="HAD-like_sf"/>
</dbReference>
<accession>A0AAD4SNT3</accession>
<dbReference type="PANTHER" id="PTHR43198:SF2">
    <property type="entry name" value="SI:CH1073-67J19.1-RELATED"/>
    <property type="match status" value="1"/>
</dbReference>
<evidence type="ECO:0000313" key="2">
    <source>
        <dbReference type="Proteomes" id="UP001202328"/>
    </source>
</evidence>
<protein>
    <recommendedName>
        <fullName evidence="3">Haloacid dehalogenase-like hydrolase</fullName>
    </recommendedName>
</protein>
<dbReference type="InterPro" id="IPR023214">
    <property type="entry name" value="HAD_sf"/>
</dbReference>
<evidence type="ECO:0008006" key="3">
    <source>
        <dbReference type="Google" id="ProtNLM"/>
    </source>
</evidence>